<keyword evidence="1" id="KW-0862">Zinc</keyword>
<dbReference type="Pfam" id="PF04434">
    <property type="entry name" value="SWIM"/>
    <property type="match status" value="1"/>
</dbReference>
<organism evidence="3 4">
    <name type="scientific">Vibrio penaeicida</name>
    <dbReference type="NCBI Taxonomy" id="104609"/>
    <lineage>
        <taxon>Bacteria</taxon>
        <taxon>Pseudomonadati</taxon>
        <taxon>Pseudomonadota</taxon>
        <taxon>Gammaproteobacteria</taxon>
        <taxon>Vibrionales</taxon>
        <taxon>Vibrionaceae</taxon>
        <taxon>Vibrio</taxon>
    </lineage>
</organism>
<feature type="domain" description="SWIM-type" evidence="2">
    <location>
        <begin position="55"/>
        <end position="91"/>
    </location>
</feature>
<sequence>MNKKSANSIELSDLIPLCEASTLQKGIALSKKGAVRKIKVTGDKASAMVKGTYDYHVSLDVSDSIWAECDCPAAQYQRLCKHAVALAISLQAYEDVQSAENERTIIKAYLKSLGEDAVLEQLLDYLEEDEGKWQTLLTTITLRQNPASYSELKKRITQALPREQIWDWRASSDYFMAAEDQLAIIVESMQALTAEQQWKLISYLVERLNSVLGHIDDSNGDRFGIEALINSHMPRIFSELNWSEQVKAQWMFERLTSYEFDVFPSIEEHFKEVWQHNTHFLALCREAIEKASKTDDEAWNLRRYAKPLIEQSSDWREVVEIKQKIARTCRDYLEIVDIFIDHKEPLEGEFWLAKAKKIATNYEQEACHQMQFKLYIEQGEIASAWALGNRLFEQSAAFSRYQQLALFKKNYAIEDSGFLARAEQTLKAAYPASQGGRVVFKGLDDLLEFYMEQEEWHKACDWVATRRVSSDVLLKLADSIVEDMPTQTLSYYLRAVVVQIEQTNNDGYAAAIRLLNHVESLLKPHPETLSSFYAEVSSLANTYKRKRNMLKLFQQHYGAYL</sequence>
<keyword evidence="4" id="KW-1185">Reference proteome</keyword>
<proteinExistence type="predicted"/>
<comment type="caution">
    <text evidence="3">The sequence shown here is derived from an EMBL/GenBank/DDBJ whole genome shotgun (WGS) entry which is preliminary data.</text>
</comment>
<dbReference type="RefSeq" id="WP_126608830.1">
    <property type="nucleotide sequence ID" value="NZ_AP025144.1"/>
</dbReference>
<dbReference type="AlphaFoldDB" id="A0AAV5NXL3"/>
<evidence type="ECO:0000256" key="1">
    <source>
        <dbReference type="PROSITE-ProRule" id="PRU00325"/>
    </source>
</evidence>
<evidence type="ECO:0000313" key="3">
    <source>
        <dbReference type="EMBL" id="GLQ75044.1"/>
    </source>
</evidence>
<protein>
    <recommendedName>
        <fullName evidence="2">SWIM-type domain-containing protein</fullName>
    </recommendedName>
</protein>
<reference evidence="4" key="1">
    <citation type="journal article" date="2019" name="Int. J. Syst. Evol. Microbiol.">
        <title>The Global Catalogue of Microorganisms (GCM) 10K type strain sequencing project: providing services to taxonomists for standard genome sequencing and annotation.</title>
        <authorList>
            <consortium name="The Broad Institute Genomics Platform"/>
            <consortium name="The Broad Institute Genome Sequencing Center for Infectious Disease"/>
            <person name="Wu L."/>
            <person name="Ma J."/>
        </authorList>
    </citation>
    <scope>NUCLEOTIDE SEQUENCE [LARGE SCALE GENOMIC DNA]</scope>
    <source>
        <strain evidence="4">NBRC 15640</strain>
    </source>
</reference>
<dbReference type="PROSITE" id="PS50966">
    <property type="entry name" value="ZF_SWIM"/>
    <property type="match status" value="1"/>
</dbReference>
<accession>A0AAV5NXL3</accession>
<dbReference type="GO" id="GO:0008270">
    <property type="term" value="F:zinc ion binding"/>
    <property type="evidence" value="ECO:0007669"/>
    <property type="project" value="UniProtKB-KW"/>
</dbReference>
<evidence type="ECO:0000259" key="2">
    <source>
        <dbReference type="PROSITE" id="PS50966"/>
    </source>
</evidence>
<keyword evidence="1" id="KW-0479">Metal-binding</keyword>
<keyword evidence="1" id="KW-0863">Zinc-finger</keyword>
<dbReference type="Proteomes" id="UP001156690">
    <property type="component" value="Unassembled WGS sequence"/>
</dbReference>
<dbReference type="InterPro" id="IPR007527">
    <property type="entry name" value="Znf_SWIM"/>
</dbReference>
<dbReference type="EMBL" id="BSNX01000067">
    <property type="protein sequence ID" value="GLQ75044.1"/>
    <property type="molecule type" value="Genomic_DNA"/>
</dbReference>
<gene>
    <name evidence="3" type="ORF">GCM10007932_44060</name>
</gene>
<name>A0AAV5NXL3_9VIBR</name>
<evidence type="ECO:0000313" key="4">
    <source>
        <dbReference type="Proteomes" id="UP001156690"/>
    </source>
</evidence>